<dbReference type="HOGENOM" id="CLU_3054776_0_0_11"/>
<comment type="caution">
    <text evidence="1">The sequence shown here is derived from an EMBL/GenBank/DDBJ whole genome shotgun (WGS) entry which is preliminary data.</text>
</comment>
<dbReference type="AlphaFoldDB" id="B6GCY5"/>
<proteinExistence type="predicted"/>
<keyword evidence="2" id="KW-1185">Reference proteome</keyword>
<accession>B6GCY5</accession>
<gene>
    <name evidence="1" type="ORF">COLSTE_01963</name>
</gene>
<feature type="non-terminal residue" evidence="1">
    <location>
        <position position="1"/>
    </location>
</feature>
<organism evidence="1 2">
    <name type="scientific">Collinsella stercoris DSM 13279</name>
    <dbReference type="NCBI Taxonomy" id="445975"/>
    <lineage>
        <taxon>Bacteria</taxon>
        <taxon>Bacillati</taxon>
        <taxon>Actinomycetota</taxon>
        <taxon>Coriobacteriia</taxon>
        <taxon>Coriobacteriales</taxon>
        <taxon>Coriobacteriaceae</taxon>
        <taxon>Collinsella</taxon>
    </lineage>
</organism>
<reference evidence="1 2" key="1">
    <citation type="submission" date="2008-10" db="EMBL/GenBank/DDBJ databases">
        <title>Draft genome sequence of Collinsella stercoris (DSM 13279).</title>
        <authorList>
            <person name="Sudarsanam P."/>
            <person name="Ley R."/>
            <person name="Guruge J."/>
            <person name="Turnbaugh P.J."/>
            <person name="Mahowald M."/>
            <person name="Liep D."/>
            <person name="Gordon J."/>
        </authorList>
    </citation>
    <scope>NUCLEOTIDE SEQUENCE [LARGE SCALE GENOMIC DNA]</scope>
    <source>
        <strain evidence="1 2">DSM 13279</strain>
    </source>
</reference>
<evidence type="ECO:0000313" key="2">
    <source>
        <dbReference type="Proteomes" id="UP000003560"/>
    </source>
</evidence>
<evidence type="ECO:0000313" key="1">
    <source>
        <dbReference type="EMBL" id="EEA89862.1"/>
    </source>
</evidence>
<reference evidence="1 2" key="2">
    <citation type="submission" date="2008-10" db="EMBL/GenBank/DDBJ databases">
        <authorList>
            <person name="Fulton L."/>
            <person name="Clifton S."/>
            <person name="Fulton B."/>
            <person name="Xu J."/>
            <person name="Minx P."/>
            <person name="Pepin K.H."/>
            <person name="Johnson M."/>
            <person name="Thiruvilangam P."/>
            <person name="Bhonagiri V."/>
            <person name="Nash W.E."/>
            <person name="Mardis E.R."/>
            <person name="Wilson R.K."/>
        </authorList>
    </citation>
    <scope>NUCLEOTIDE SEQUENCE [LARGE SCALE GENOMIC DNA]</scope>
    <source>
        <strain evidence="1 2">DSM 13279</strain>
    </source>
</reference>
<sequence>ADADIDGEAFARDLLDALTNPARREGMRAAAKGLAQDRAAQHLADELESLTHA</sequence>
<protein>
    <submittedName>
        <fullName evidence="1">Uncharacterized protein</fullName>
    </submittedName>
</protein>
<dbReference type="Proteomes" id="UP000003560">
    <property type="component" value="Unassembled WGS sequence"/>
</dbReference>
<dbReference type="EMBL" id="ABXJ01000112">
    <property type="protein sequence ID" value="EEA89862.1"/>
    <property type="molecule type" value="Genomic_DNA"/>
</dbReference>
<name>B6GCY5_9ACTN</name>